<keyword evidence="2" id="KW-0812">Transmembrane</keyword>
<comment type="caution">
    <text evidence="3">The sequence shown here is derived from an EMBL/GenBank/DDBJ whole genome shotgun (WGS) entry which is preliminary data.</text>
</comment>
<feature type="transmembrane region" description="Helical" evidence="2">
    <location>
        <begin position="43"/>
        <end position="63"/>
    </location>
</feature>
<feature type="transmembrane region" description="Helical" evidence="2">
    <location>
        <begin position="270"/>
        <end position="295"/>
    </location>
</feature>
<feature type="transmembrane region" description="Helical" evidence="2">
    <location>
        <begin position="174"/>
        <end position="197"/>
    </location>
</feature>
<protein>
    <submittedName>
        <fullName evidence="3">DUF6350 family protein</fullName>
    </submittedName>
</protein>
<sequence length="565" mass="60137">MFGKTSRSATDKAPAKLRRGLRSWRNTDGTIPLPLWLQGVIEALIVAAIIGVFALLGPLAVLIGGGIAGAELVDLGIWWAQNWLVLHGVPLHIHLADLPANTLGSTATPGSFHVWPMTVIAVLLWLSARAGKRLARASRPQKLYLPILGALGGYALISTIAWLASYHDISSANWISAIFIPLLIFGIGVGLGALLQYNGLRGAWERYGEARFERLGQRARWQLAYLWAVLRSGIVVALGLVAAASLVFAIQLGTHWIDVVNLQQELNLGLSGAIALAGIDLTLLVNFIVWTLAWVTGAGFSLGEGSTVSLFETAVGPTPAFPLLGVVPPQTSGWMWLVLLLPVLAGAIGGWWFIREGENHVDEALDVRVHQRWMSLTASTLLYGVLVAAFLWLILVPVYAMSGVDLGVGRLHGLGPAPLTAALWGAGIGAAGAMIGYLLGPMASELKNRYFPERARRTPTRPSAATINADASAPETATAHESSAAPKPQSIWAERPLDEESSSAKTASAEASTTKPAQPDPATPAKASKPKPAAGVGRLIRPRRKPTTKPEPPRSISVERELPND</sequence>
<feature type="transmembrane region" description="Helical" evidence="2">
    <location>
        <begin position="333"/>
        <end position="354"/>
    </location>
</feature>
<accession>A0ABV6PBZ5</accession>
<proteinExistence type="predicted"/>
<feature type="transmembrane region" description="Helical" evidence="2">
    <location>
        <begin position="375"/>
        <end position="401"/>
    </location>
</feature>
<feature type="transmembrane region" description="Helical" evidence="2">
    <location>
        <begin position="143"/>
        <end position="162"/>
    </location>
</feature>
<keyword evidence="2" id="KW-1133">Transmembrane helix</keyword>
<dbReference type="Proteomes" id="UP001589862">
    <property type="component" value="Unassembled WGS sequence"/>
</dbReference>
<feature type="transmembrane region" description="Helical" evidence="2">
    <location>
        <begin position="224"/>
        <end position="250"/>
    </location>
</feature>
<feature type="compositionally biased region" description="Low complexity" evidence="1">
    <location>
        <begin position="503"/>
        <end position="515"/>
    </location>
</feature>
<feature type="transmembrane region" description="Helical" evidence="2">
    <location>
        <begin position="421"/>
        <end position="440"/>
    </location>
</feature>
<evidence type="ECO:0000313" key="4">
    <source>
        <dbReference type="Proteomes" id="UP001589862"/>
    </source>
</evidence>
<name>A0ABV6PBZ5_9MICC</name>
<evidence type="ECO:0000256" key="2">
    <source>
        <dbReference type="SAM" id="Phobius"/>
    </source>
</evidence>
<gene>
    <name evidence="3" type="ORF">ACFFFR_05685</name>
</gene>
<feature type="region of interest" description="Disordered" evidence="1">
    <location>
        <begin position="456"/>
        <end position="565"/>
    </location>
</feature>
<reference evidence="3 4" key="1">
    <citation type="submission" date="2024-09" db="EMBL/GenBank/DDBJ databases">
        <authorList>
            <person name="Sun Q."/>
            <person name="Mori K."/>
        </authorList>
    </citation>
    <scope>NUCLEOTIDE SEQUENCE [LARGE SCALE GENOMIC DNA]</scope>
    <source>
        <strain evidence="3 4">NCAIM B.02604</strain>
    </source>
</reference>
<evidence type="ECO:0000256" key="1">
    <source>
        <dbReference type="SAM" id="MobiDB-lite"/>
    </source>
</evidence>
<evidence type="ECO:0000313" key="3">
    <source>
        <dbReference type="EMBL" id="MFC0581872.1"/>
    </source>
</evidence>
<feature type="transmembrane region" description="Helical" evidence="2">
    <location>
        <begin position="113"/>
        <end position="131"/>
    </location>
</feature>
<keyword evidence="2" id="KW-0472">Membrane</keyword>
<keyword evidence="4" id="KW-1185">Reference proteome</keyword>
<dbReference type="EMBL" id="JBHLUB010000026">
    <property type="protein sequence ID" value="MFC0581872.1"/>
    <property type="molecule type" value="Genomic_DNA"/>
</dbReference>
<dbReference type="Pfam" id="PF19877">
    <property type="entry name" value="DUF6350"/>
    <property type="match status" value="1"/>
</dbReference>
<feature type="compositionally biased region" description="Low complexity" evidence="1">
    <location>
        <begin position="523"/>
        <end position="534"/>
    </location>
</feature>
<dbReference type="InterPro" id="IPR045931">
    <property type="entry name" value="DUF6350"/>
</dbReference>
<organism evidence="3 4">
    <name type="scientific">Micrococcoides hystricis</name>
    <dbReference type="NCBI Taxonomy" id="1572761"/>
    <lineage>
        <taxon>Bacteria</taxon>
        <taxon>Bacillati</taxon>
        <taxon>Actinomycetota</taxon>
        <taxon>Actinomycetes</taxon>
        <taxon>Micrococcales</taxon>
        <taxon>Micrococcaceae</taxon>
        <taxon>Micrococcoides</taxon>
    </lineage>
</organism>
<dbReference type="RefSeq" id="WP_377458599.1">
    <property type="nucleotide sequence ID" value="NZ_JBHLUB010000026.1"/>
</dbReference>
<feature type="transmembrane region" description="Helical" evidence="2">
    <location>
        <begin position="307"/>
        <end position="327"/>
    </location>
</feature>